<feature type="compositionally biased region" description="Basic residues" evidence="1">
    <location>
        <begin position="1305"/>
        <end position="1321"/>
    </location>
</feature>
<name>A0AA38M5E4_9CUCU</name>
<feature type="region of interest" description="Disordered" evidence="1">
    <location>
        <begin position="276"/>
        <end position="361"/>
    </location>
</feature>
<feature type="compositionally biased region" description="Basic and acidic residues" evidence="1">
    <location>
        <begin position="279"/>
        <end position="288"/>
    </location>
</feature>
<feature type="compositionally biased region" description="Basic residues" evidence="1">
    <location>
        <begin position="320"/>
        <end position="335"/>
    </location>
</feature>
<accession>A0AA38M5E4</accession>
<evidence type="ECO:0000313" key="4">
    <source>
        <dbReference type="Proteomes" id="UP001168821"/>
    </source>
</evidence>
<comment type="caution">
    <text evidence="3">The sequence shown here is derived from an EMBL/GenBank/DDBJ whole genome shotgun (WGS) entry which is preliminary data.</text>
</comment>
<protein>
    <submittedName>
        <fullName evidence="3">Uncharacterized protein</fullName>
    </submittedName>
</protein>
<feature type="compositionally biased region" description="Low complexity" evidence="1">
    <location>
        <begin position="1154"/>
        <end position="1165"/>
    </location>
</feature>
<dbReference type="EMBL" id="JALNTZ010000007">
    <property type="protein sequence ID" value="KAJ3644735.1"/>
    <property type="molecule type" value="Genomic_DNA"/>
</dbReference>
<feature type="region of interest" description="Disordered" evidence="1">
    <location>
        <begin position="1123"/>
        <end position="1165"/>
    </location>
</feature>
<feature type="compositionally biased region" description="Acidic residues" evidence="1">
    <location>
        <begin position="211"/>
        <end position="227"/>
    </location>
</feature>
<feature type="region of interest" description="Disordered" evidence="1">
    <location>
        <begin position="875"/>
        <end position="907"/>
    </location>
</feature>
<feature type="region of interest" description="Disordered" evidence="1">
    <location>
        <begin position="1428"/>
        <end position="1458"/>
    </location>
</feature>
<feature type="region of interest" description="Disordered" evidence="1">
    <location>
        <begin position="1074"/>
        <end position="1105"/>
    </location>
</feature>
<proteinExistence type="predicted"/>
<feature type="compositionally biased region" description="Low complexity" evidence="1">
    <location>
        <begin position="1130"/>
        <end position="1139"/>
    </location>
</feature>
<feature type="compositionally biased region" description="Basic residues" evidence="1">
    <location>
        <begin position="159"/>
        <end position="168"/>
    </location>
</feature>
<evidence type="ECO:0000256" key="2">
    <source>
        <dbReference type="SAM" id="SignalP"/>
    </source>
</evidence>
<keyword evidence="4" id="KW-1185">Reference proteome</keyword>
<feature type="compositionally biased region" description="Basic and acidic residues" evidence="1">
    <location>
        <begin position="336"/>
        <end position="354"/>
    </location>
</feature>
<feature type="compositionally biased region" description="Low complexity" evidence="1">
    <location>
        <begin position="1286"/>
        <end position="1296"/>
    </location>
</feature>
<feature type="compositionally biased region" description="Acidic residues" evidence="1">
    <location>
        <begin position="1140"/>
        <end position="1149"/>
    </location>
</feature>
<organism evidence="3 4">
    <name type="scientific">Zophobas morio</name>
    <dbReference type="NCBI Taxonomy" id="2755281"/>
    <lineage>
        <taxon>Eukaryota</taxon>
        <taxon>Metazoa</taxon>
        <taxon>Ecdysozoa</taxon>
        <taxon>Arthropoda</taxon>
        <taxon>Hexapoda</taxon>
        <taxon>Insecta</taxon>
        <taxon>Pterygota</taxon>
        <taxon>Neoptera</taxon>
        <taxon>Endopterygota</taxon>
        <taxon>Coleoptera</taxon>
        <taxon>Polyphaga</taxon>
        <taxon>Cucujiformia</taxon>
        <taxon>Tenebrionidae</taxon>
        <taxon>Zophobas</taxon>
    </lineage>
</organism>
<gene>
    <name evidence="3" type="ORF">Zmor_022442</name>
</gene>
<feature type="compositionally biased region" description="Basic residues" evidence="1">
    <location>
        <begin position="1273"/>
        <end position="1285"/>
    </location>
</feature>
<feature type="region of interest" description="Disordered" evidence="1">
    <location>
        <begin position="203"/>
        <end position="233"/>
    </location>
</feature>
<evidence type="ECO:0000313" key="3">
    <source>
        <dbReference type="EMBL" id="KAJ3644735.1"/>
    </source>
</evidence>
<feature type="compositionally biased region" description="Acidic residues" evidence="1">
    <location>
        <begin position="887"/>
        <end position="903"/>
    </location>
</feature>
<feature type="region of interest" description="Disordered" evidence="1">
    <location>
        <begin position="1206"/>
        <end position="1375"/>
    </location>
</feature>
<feature type="compositionally biased region" description="Basic and acidic residues" evidence="1">
    <location>
        <begin position="297"/>
        <end position="314"/>
    </location>
</feature>
<feature type="region of interest" description="Disordered" evidence="1">
    <location>
        <begin position="156"/>
        <end position="189"/>
    </location>
</feature>
<feature type="compositionally biased region" description="Low complexity" evidence="1">
    <location>
        <begin position="1256"/>
        <end position="1267"/>
    </location>
</feature>
<feature type="region of interest" description="Disordered" evidence="1">
    <location>
        <begin position="675"/>
        <end position="722"/>
    </location>
</feature>
<reference evidence="3" key="1">
    <citation type="journal article" date="2023" name="G3 (Bethesda)">
        <title>Whole genome assemblies of Zophobas morio and Tenebrio molitor.</title>
        <authorList>
            <person name="Kaur S."/>
            <person name="Stinson S.A."/>
            <person name="diCenzo G.C."/>
        </authorList>
    </citation>
    <scope>NUCLEOTIDE SEQUENCE</scope>
    <source>
        <strain evidence="3">QUZm001</strain>
    </source>
</reference>
<feature type="compositionally biased region" description="Low complexity" evidence="1">
    <location>
        <begin position="1090"/>
        <end position="1102"/>
    </location>
</feature>
<feature type="signal peptide" evidence="2">
    <location>
        <begin position="1"/>
        <end position="17"/>
    </location>
</feature>
<feature type="chain" id="PRO_5041301728" evidence="2">
    <location>
        <begin position="18"/>
        <end position="1479"/>
    </location>
</feature>
<feature type="compositionally biased region" description="Basic and acidic residues" evidence="1">
    <location>
        <begin position="1229"/>
        <end position="1239"/>
    </location>
</feature>
<evidence type="ECO:0000256" key="1">
    <source>
        <dbReference type="SAM" id="MobiDB-lite"/>
    </source>
</evidence>
<dbReference type="Proteomes" id="UP001168821">
    <property type="component" value="Unassembled WGS sequence"/>
</dbReference>
<keyword evidence="2" id="KW-0732">Signal</keyword>
<sequence>MKLAVVIIIGVFTVTSAIRVPTSWKKNGQTHARFRTGEIAPNVQTHERVNRNEEARHHNLKKPEVKKEFRASATLGEWKPVFPSFHGFLPAPTFPGYRKQQKPAKTSPLYKNYRDDVTHEPSGTDEHVGYEKPKPISVHEVPLDVPTRPIYPGEGQWAKKGKKHRPFISKHVFTPPEREENEEKPDGYETFEKNKQLFERHRQKFGHAKDDDNEEDEEDEYDDDDEKQEFVPTKLYTQVRRSESEQHLPTLVEDPRLREVIKDSKIQTVYTEEGYEDLAYDHAGHEKTAEEDEGYAEFDKEIESEKTKSRKTGDSEAQGSHHHVVKKPKMKKNKLMKSEESKTLSVKKDDKNTELEVSSQVKVLHTPNNETKTHKFVKIFPKVYRYDKVTPETNDAKTQSAINHNKRRQKRYTNDFPKIVVDTDFIDKINHRLPQIEQVVSKPKYPYYNDPTINPYSPLRYAEDLDNIPKKTQDELAFYHQADKIRCAEVQTDVDPIPRRVKNADKDPENVEDATDVQELVQMPRLRNLGDKIDCFKIKFFGEDPLDSPIFKEEIGPVLPIFKAFKKVTSDPDVNETREKKKYSAKIPQPVDDKSGLREDELTILADVINQFNKSRESRETEVTTVRPEVGENQTEISVISIITTPKYTIDLKPKHIYHQIELLEYLPQYAKVENNTDNDPTDAPIVDRMGKSLDEPTTTSAPIEESPPESQALKHRRRPRPRRPYYQVFDVNQYLPRNTYSLLNRVIRTSTVLPRGGTDYKKDIKASEQLNVFADVINNIKSSGKNPYQVGASSNRVSVKTNLLDNYRKIPVFEAVDDIEESAYSTTVAPRGTIKYSSYKNKEQLFENMANRDRTKYENLELLKIKKRLTTTTEPYASDTRVSSSVEDEDDDEEEEDDDEESVVGLVPPVPNKYTTIFTKPLSKETRMNLFYVLGMKPPSPKQKVYVYSDFKRPLKSKYRRSKRSAVRPAYSEVVRNRNKPIDVDDVTEAVIEEDDDYVPHRPKNYHYDEKTGRIVYDKTEKETEAPEEEYIEVTEAPIPKPTRRNSVTTVKFEEFTGPSYVEFIKKLKSNPNYQEITDPPPTEKGEEVTTTSTTTTKPVSTDPPEFLSFLAKVRSDSSYKAIPDKTTSKTTTTTEAAEVVEDEEETQLENVQNSPGGQSSGQGFQIFDINDYLPKVKNYTPTTSIDYSKYKTIERTHVPLRHNLSSRYNSDEEDPEDVRTSRVPVILEDKDDTKDDNLEINPVMSESKREEVEPSTTTSTTTTTTEPPPSTRRRTRPKSRGTRRPTTATTSSSTEDNNPAVHSKTKRVFPRRRPSRIKLNRATTEAPDSEIEESASAKVVRRRHQKSDNLTTKAEVPEDTKTNQTQNATLKKDGDVQVFQKYDQKKRHGGAYTKELEEKRLTDVVAKPSSYFTDPKLPKKINQLVEGKGGGVEEEVTGSDETEEEYDYEGSEEKAATTKKPVFVKDPAKRLYYYAPI</sequence>
<feature type="compositionally biased region" description="Acidic residues" evidence="1">
    <location>
        <begin position="1434"/>
        <end position="1452"/>
    </location>
</feature>